<accession>A0AAC9PUG1</accession>
<gene>
    <name evidence="2" type="ORF">UA74_24635</name>
</gene>
<dbReference type="Proteomes" id="UP000185511">
    <property type="component" value="Chromosome"/>
</dbReference>
<evidence type="ECO:0000313" key="2">
    <source>
        <dbReference type="EMBL" id="APU16941.1"/>
    </source>
</evidence>
<name>A0AAC9PUG1_9PSEU</name>
<protein>
    <recommendedName>
        <fullName evidence="4">PASTA domain-containing protein</fullName>
    </recommendedName>
</protein>
<keyword evidence="3" id="KW-1185">Reference proteome</keyword>
<organism evidence="2 3">
    <name type="scientific">Actinoalloteichus fjordicus</name>
    <dbReference type="NCBI Taxonomy" id="1612552"/>
    <lineage>
        <taxon>Bacteria</taxon>
        <taxon>Bacillati</taxon>
        <taxon>Actinomycetota</taxon>
        <taxon>Actinomycetes</taxon>
        <taxon>Pseudonocardiales</taxon>
        <taxon>Pseudonocardiaceae</taxon>
        <taxon>Actinoalloteichus</taxon>
    </lineage>
</organism>
<proteinExistence type="predicted"/>
<dbReference type="RefSeq" id="WP_075742390.1">
    <property type="nucleotide sequence ID" value="NZ_CP016076.1"/>
</dbReference>
<sequence length="256" mass="26489">MHAAIRRTTAAALVLGASVLAAGCSVESRANAAAENAALAVAQELGVELRHSSATRAAEYGRRAAESVDLLSLDEARDGETSSVRLVIRTEGRGEAAPRPQIVPGQTTQVATVVRCYELVFAGDDDEDGRALPVDCPADAEPISYPPLPPTPELPEEFADLLSDALAEAAEREAVSEEQVRAVVDGLSTGEESTRDLAASDGAVGLAFRAGDDCVLGRVAPGDSAVWTPARVQLQPGELNCSAGEALGMLGSRPPH</sequence>
<feature type="chain" id="PRO_5042076737" description="PASTA domain-containing protein" evidence="1">
    <location>
        <begin position="33"/>
        <end position="256"/>
    </location>
</feature>
<evidence type="ECO:0000256" key="1">
    <source>
        <dbReference type="SAM" id="SignalP"/>
    </source>
</evidence>
<dbReference type="PROSITE" id="PS51257">
    <property type="entry name" value="PROKAR_LIPOPROTEIN"/>
    <property type="match status" value="1"/>
</dbReference>
<evidence type="ECO:0000313" key="3">
    <source>
        <dbReference type="Proteomes" id="UP000185511"/>
    </source>
</evidence>
<feature type="signal peptide" evidence="1">
    <location>
        <begin position="1"/>
        <end position="32"/>
    </location>
</feature>
<dbReference type="KEGG" id="acad:UA74_24635"/>
<reference evidence="3" key="1">
    <citation type="submission" date="2016-06" db="EMBL/GenBank/DDBJ databases">
        <title>Complete genome sequence of Actinoalloteichus fjordicus DSM 46855 (=ADI127-17), type strain of the new species Actinoalloteichus fjordicus.</title>
        <authorList>
            <person name="Ruckert C."/>
            <person name="Nouioui I."/>
            <person name="Willmese J."/>
            <person name="van Wezel G."/>
            <person name="Klenk H.-P."/>
            <person name="Kalinowski J."/>
            <person name="Zotchev S.B."/>
        </authorList>
    </citation>
    <scope>NUCLEOTIDE SEQUENCE [LARGE SCALE GENOMIC DNA]</scope>
    <source>
        <strain evidence="3">ADI127-7</strain>
    </source>
</reference>
<dbReference type="AlphaFoldDB" id="A0AAC9PUG1"/>
<dbReference type="EMBL" id="CP016076">
    <property type="protein sequence ID" value="APU16941.1"/>
    <property type="molecule type" value="Genomic_DNA"/>
</dbReference>
<keyword evidence="1" id="KW-0732">Signal</keyword>
<evidence type="ECO:0008006" key="4">
    <source>
        <dbReference type="Google" id="ProtNLM"/>
    </source>
</evidence>